<keyword evidence="1 6" id="KW-0819">tRNA processing</keyword>
<dbReference type="Gene3D" id="3.30.230.10">
    <property type="match status" value="1"/>
</dbReference>
<evidence type="ECO:0000256" key="1">
    <source>
        <dbReference type="ARBA" id="ARBA00022694"/>
    </source>
</evidence>
<proteinExistence type="inferred from homology"/>
<keyword evidence="2 6" id="KW-0540">Nuclease</keyword>
<comment type="similarity">
    <text evidence="6">Belongs to the RnpA family.</text>
</comment>
<dbReference type="RefSeq" id="WP_332922760.1">
    <property type="nucleotide sequence ID" value="NZ_AP025292.1"/>
</dbReference>
<evidence type="ECO:0000256" key="5">
    <source>
        <dbReference type="ARBA" id="ARBA00022884"/>
    </source>
</evidence>
<comment type="subunit">
    <text evidence="6">Consists of a catalytic RNA component (M1 or rnpB) and a protein subunit.</text>
</comment>
<organism evidence="8 9">
    <name type="scientific">Persicobacter psychrovividus</name>
    <dbReference type="NCBI Taxonomy" id="387638"/>
    <lineage>
        <taxon>Bacteria</taxon>
        <taxon>Pseudomonadati</taxon>
        <taxon>Bacteroidota</taxon>
        <taxon>Cytophagia</taxon>
        <taxon>Cytophagales</taxon>
        <taxon>Persicobacteraceae</taxon>
        <taxon>Persicobacter</taxon>
    </lineage>
</organism>
<keyword evidence="4 6" id="KW-0378">Hydrolase</keyword>
<comment type="catalytic activity">
    <reaction evidence="6">
        <text>Endonucleolytic cleavage of RNA, removing 5'-extranucleotides from tRNA precursor.</text>
        <dbReference type="EC" id="3.1.26.5"/>
    </reaction>
</comment>
<dbReference type="Proteomes" id="UP001354989">
    <property type="component" value="Chromosome"/>
</dbReference>
<dbReference type="EC" id="3.1.26.5" evidence="6 7"/>
<dbReference type="PANTHER" id="PTHR33992">
    <property type="entry name" value="RIBONUCLEASE P PROTEIN COMPONENT"/>
    <property type="match status" value="1"/>
</dbReference>
<dbReference type="InterPro" id="IPR000100">
    <property type="entry name" value="RNase_P"/>
</dbReference>
<accession>A0ABN6LAE5</accession>
<reference evidence="8 9" key="1">
    <citation type="submission" date="2021-12" db="EMBL/GenBank/DDBJ databases">
        <title>Genome sequencing of bacteria with rrn-lacking chromosome and rrn-plasmid.</title>
        <authorList>
            <person name="Anda M."/>
            <person name="Iwasaki W."/>
        </authorList>
    </citation>
    <scope>NUCLEOTIDE SEQUENCE [LARGE SCALE GENOMIC DNA]</scope>
    <source>
        <strain evidence="8 9">NBRC 101262</strain>
    </source>
</reference>
<dbReference type="SUPFAM" id="SSF54211">
    <property type="entry name" value="Ribosomal protein S5 domain 2-like"/>
    <property type="match status" value="1"/>
</dbReference>
<evidence type="ECO:0000313" key="9">
    <source>
        <dbReference type="Proteomes" id="UP001354989"/>
    </source>
</evidence>
<comment type="function">
    <text evidence="6">RNaseP catalyzes the removal of the 5'-leader sequence from pre-tRNA to produce the mature 5'-terminus. It can also cleave other RNA substrates such as 4.5S RNA. The protein component plays an auxiliary but essential role in vivo by binding to the 5'-leader sequence and broadening the substrate specificity of the ribozyme.</text>
</comment>
<evidence type="ECO:0000256" key="4">
    <source>
        <dbReference type="ARBA" id="ARBA00022801"/>
    </source>
</evidence>
<evidence type="ECO:0000256" key="3">
    <source>
        <dbReference type="ARBA" id="ARBA00022759"/>
    </source>
</evidence>
<keyword evidence="3 6" id="KW-0255">Endonuclease</keyword>
<dbReference type="EMBL" id="AP025292">
    <property type="protein sequence ID" value="BDD00198.1"/>
    <property type="molecule type" value="Genomic_DNA"/>
</dbReference>
<evidence type="ECO:0000256" key="6">
    <source>
        <dbReference type="HAMAP-Rule" id="MF_00227"/>
    </source>
</evidence>
<dbReference type="Pfam" id="PF00825">
    <property type="entry name" value="Ribonuclease_P"/>
    <property type="match status" value="1"/>
</dbReference>
<keyword evidence="5 6" id="KW-0694">RNA-binding</keyword>
<name>A0ABN6LAE5_9BACT</name>
<dbReference type="InterPro" id="IPR020568">
    <property type="entry name" value="Ribosomal_Su5_D2-typ_SF"/>
</dbReference>
<dbReference type="HAMAP" id="MF_00227">
    <property type="entry name" value="RNase_P"/>
    <property type="match status" value="1"/>
</dbReference>
<evidence type="ECO:0000313" key="8">
    <source>
        <dbReference type="EMBL" id="BDD00198.1"/>
    </source>
</evidence>
<evidence type="ECO:0000256" key="7">
    <source>
        <dbReference type="NCBIfam" id="TIGR00188"/>
    </source>
</evidence>
<keyword evidence="9" id="KW-1185">Reference proteome</keyword>
<evidence type="ECO:0000256" key="2">
    <source>
        <dbReference type="ARBA" id="ARBA00022722"/>
    </source>
</evidence>
<dbReference type="InterPro" id="IPR014721">
    <property type="entry name" value="Ribsml_uS5_D2-typ_fold_subgr"/>
</dbReference>
<gene>
    <name evidence="6" type="primary">rnpA</name>
    <name evidence="8" type="ORF">PEPS_24780</name>
</gene>
<protein>
    <recommendedName>
        <fullName evidence="6 7">Ribonuclease P protein component</fullName>
        <shortName evidence="6">RNase P protein</shortName>
        <shortName evidence="6">RNaseP protein</shortName>
        <ecNumber evidence="6 7">3.1.26.5</ecNumber>
    </recommendedName>
    <alternativeName>
        <fullName evidence="6">Protein C5</fullName>
    </alternativeName>
</protein>
<dbReference type="PANTHER" id="PTHR33992:SF1">
    <property type="entry name" value="RIBONUCLEASE P PROTEIN COMPONENT"/>
    <property type="match status" value="1"/>
</dbReference>
<dbReference type="NCBIfam" id="TIGR00188">
    <property type="entry name" value="rnpA"/>
    <property type="match status" value="1"/>
</dbReference>
<sequence length="135" mass="16006">MGNFTKRAGTFTLCKSERLCKKRLIQELFHEGSSFFIHPFKIIFLPYKDEEQIDHHQVLFSVPKKKHKHAVTRNLLKRRLREAYRLNKTAILPTDNHPPLLIGFIYTSPKVIPYQQLEKQVRKAMSRIHQQLADK</sequence>